<gene>
    <name evidence="3" type="ORF">PFRI_22530</name>
</gene>
<proteinExistence type="predicted"/>
<accession>A0A1L9NW54</accession>
<feature type="signal peptide" evidence="2">
    <location>
        <begin position="1"/>
        <end position="22"/>
    </location>
</feature>
<feature type="region of interest" description="Disordered" evidence="1">
    <location>
        <begin position="74"/>
        <end position="97"/>
    </location>
</feature>
<dbReference type="RefSeq" id="WP_072630808.1">
    <property type="nucleotide sequence ID" value="NZ_MLCB01000142.1"/>
</dbReference>
<name>A0A1L9NW54_9RHOB</name>
<sequence>MFSKVFTVAIAATIAMSSQALAWGDMYMGDGTHNPNSVAPVAYHGPNYCPAGLQPVVLGGVICCGTAARGYTPMKKHKHKQTHTHMKSHTHTKYHSH</sequence>
<evidence type="ECO:0000256" key="2">
    <source>
        <dbReference type="SAM" id="SignalP"/>
    </source>
</evidence>
<comment type="caution">
    <text evidence="3">The sequence shown here is derived from an EMBL/GenBank/DDBJ whole genome shotgun (WGS) entry which is preliminary data.</text>
</comment>
<dbReference type="Proteomes" id="UP000184514">
    <property type="component" value="Unassembled WGS sequence"/>
</dbReference>
<feature type="chain" id="PRO_5013199821" description="Secreted protein" evidence="2">
    <location>
        <begin position="23"/>
        <end position="97"/>
    </location>
</feature>
<evidence type="ECO:0000313" key="3">
    <source>
        <dbReference type="EMBL" id="OJI93489.1"/>
    </source>
</evidence>
<evidence type="ECO:0008006" key="5">
    <source>
        <dbReference type="Google" id="ProtNLM"/>
    </source>
</evidence>
<reference evidence="3 4" key="1">
    <citation type="submission" date="2016-10" db="EMBL/GenBank/DDBJ databases">
        <title>Genome sequence of Planktotalea frisia SH6-1.</title>
        <authorList>
            <person name="Poehlein A."/>
            <person name="Bakenhus I."/>
            <person name="Voget S."/>
            <person name="Brinkhoff T."/>
            <person name="Simon M."/>
        </authorList>
    </citation>
    <scope>NUCLEOTIDE SEQUENCE [LARGE SCALE GENOMIC DNA]</scope>
    <source>
        <strain evidence="3 4">SH6-1</strain>
    </source>
</reference>
<keyword evidence="4" id="KW-1185">Reference proteome</keyword>
<evidence type="ECO:0000256" key="1">
    <source>
        <dbReference type="SAM" id="MobiDB-lite"/>
    </source>
</evidence>
<organism evidence="3 4">
    <name type="scientific">Planktotalea frisia</name>
    <dbReference type="NCBI Taxonomy" id="696762"/>
    <lineage>
        <taxon>Bacteria</taxon>
        <taxon>Pseudomonadati</taxon>
        <taxon>Pseudomonadota</taxon>
        <taxon>Alphaproteobacteria</taxon>
        <taxon>Rhodobacterales</taxon>
        <taxon>Paracoccaceae</taxon>
        <taxon>Planktotalea</taxon>
    </lineage>
</organism>
<keyword evidence="2" id="KW-0732">Signal</keyword>
<dbReference type="OrthoDB" id="7875085at2"/>
<dbReference type="EMBL" id="MLCB01000142">
    <property type="protein sequence ID" value="OJI93489.1"/>
    <property type="molecule type" value="Genomic_DNA"/>
</dbReference>
<protein>
    <recommendedName>
        <fullName evidence="5">Secreted protein</fullName>
    </recommendedName>
</protein>
<dbReference type="AlphaFoldDB" id="A0A1L9NW54"/>
<evidence type="ECO:0000313" key="4">
    <source>
        <dbReference type="Proteomes" id="UP000184514"/>
    </source>
</evidence>